<keyword evidence="1" id="KW-0472">Membrane</keyword>
<feature type="transmembrane region" description="Helical" evidence="1">
    <location>
        <begin position="54"/>
        <end position="72"/>
    </location>
</feature>
<organism evidence="2 3">
    <name type="scientific">Carpinus fangiana</name>
    <dbReference type="NCBI Taxonomy" id="176857"/>
    <lineage>
        <taxon>Eukaryota</taxon>
        <taxon>Viridiplantae</taxon>
        <taxon>Streptophyta</taxon>
        <taxon>Embryophyta</taxon>
        <taxon>Tracheophyta</taxon>
        <taxon>Spermatophyta</taxon>
        <taxon>Magnoliopsida</taxon>
        <taxon>eudicotyledons</taxon>
        <taxon>Gunneridae</taxon>
        <taxon>Pentapetalae</taxon>
        <taxon>rosids</taxon>
        <taxon>fabids</taxon>
        <taxon>Fagales</taxon>
        <taxon>Betulaceae</taxon>
        <taxon>Carpinus</taxon>
    </lineage>
</organism>
<dbReference type="Gene3D" id="1.20.1250.20">
    <property type="entry name" value="MFS general substrate transporter like domains"/>
    <property type="match status" value="1"/>
</dbReference>
<name>A0A660KVR8_9ROSI</name>
<dbReference type="Proteomes" id="UP000327013">
    <property type="component" value="Chromosome 4"/>
</dbReference>
<evidence type="ECO:0000313" key="3">
    <source>
        <dbReference type="Proteomes" id="UP000327013"/>
    </source>
</evidence>
<feature type="transmembrane region" description="Helical" evidence="1">
    <location>
        <begin position="12"/>
        <end position="34"/>
    </location>
</feature>
<keyword evidence="3" id="KW-1185">Reference proteome</keyword>
<keyword evidence="1" id="KW-1133">Transmembrane helix</keyword>
<accession>A0A660KVR8</accession>
<reference evidence="2 3" key="1">
    <citation type="submission" date="2019-06" db="EMBL/GenBank/DDBJ databases">
        <title>A chromosomal-level reference genome of Carpinus fangiana (Coryloideae, Betulaceae).</title>
        <authorList>
            <person name="Yang X."/>
            <person name="Wang Z."/>
            <person name="Zhang L."/>
            <person name="Hao G."/>
            <person name="Liu J."/>
            <person name="Yang Y."/>
        </authorList>
    </citation>
    <scope>NUCLEOTIDE SEQUENCE [LARGE SCALE GENOMIC DNA]</scope>
    <source>
        <strain evidence="2">Cfa_2016G</strain>
        <tissue evidence="2">Leaf</tissue>
    </source>
</reference>
<dbReference type="PANTHER" id="PTHR11654">
    <property type="entry name" value="OLIGOPEPTIDE TRANSPORTER-RELATED"/>
    <property type="match status" value="1"/>
</dbReference>
<dbReference type="AlphaFoldDB" id="A0A660KVR8"/>
<gene>
    <name evidence="2" type="ORF">FH972_010908</name>
</gene>
<evidence type="ECO:0000256" key="1">
    <source>
        <dbReference type="SAM" id="Phobius"/>
    </source>
</evidence>
<dbReference type="EMBL" id="CM017324">
    <property type="protein sequence ID" value="KAE8038389.1"/>
    <property type="molecule type" value="Genomic_DNA"/>
</dbReference>
<sequence length="105" mass="11627">MLEAMRSIGAAAYLSALGVGSFLCNAIILIVKAINSRGGEKWLGDNLNCAHLDYFYWVLAGMSAFSLCVYVWNARRFVHKKIEGDKVSKGQVLQQGFNGYVDVEF</sequence>
<dbReference type="OrthoDB" id="8904098at2759"/>
<evidence type="ECO:0000313" key="2">
    <source>
        <dbReference type="EMBL" id="KAE8038389.1"/>
    </source>
</evidence>
<keyword evidence="1" id="KW-0812">Transmembrane</keyword>
<protein>
    <submittedName>
        <fullName evidence="2">Uncharacterized protein</fullName>
    </submittedName>
</protein>
<proteinExistence type="predicted"/>
<dbReference type="InterPro" id="IPR036259">
    <property type="entry name" value="MFS_trans_sf"/>
</dbReference>